<keyword evidence="4" id="KW-0862">Zinc</keyword>
<keyword evidence="9" id="KW-1185">Reference proteome</keyword>
<keyword evidence="2" id="KW-0479">Metal-binding</keyword>
<gene>
    <name evidence="8" type="ORF">FIBSPDRAFT_733488</name>
</gene>
<dbReference type="PROSITE" id="PS50064">
    <property type="entry name" value="ZF_PARP_2"/>
    <property type="match status" value="1"/>
</dbReference>
<dbReference type="GO" id="GO:0003677">
    <property type="term" value="F:DNA binding"/>
    <property type="evidence" value="ECO:0007669"/>
    <property type="project" value="InterPro"/>
</dbReference>
<feature type="compositionally biased region" description="Basic and acidic residues" evidence="6">
    <location>
        <begin position="187"/>
        <end position="196"/>
    </location>
</feature>
<evidence type="ECO:0000313" key="9">
    <source>
        <dbReference type="Proteomes" id="UP000076532"/>
    </source>
</evidence>
<evidence type="ECO:0000256" key="2">
    <source>
        <dbReference type="ARBA" id="ARBA00022723"/>
    </source>
</evidence>
<feature type="compositionally biased region" description="Basic residues" evidence="6">
    <location>
        <begin position="128"/>
        <end position="138"/>
    </location>
</feature>
<dbReference type="GO" id="GO:0005634">
    <property type="term" value="C:nucleus"/>
    <property type="evidence" value="ECO:0007669"/>
    <property type="project" value="UniProtKB-SubCell"/>
</dbReference>
<dbReference type="Pfam" id="PF00645">
    <property type="entry name" value="zf-PARP"/>
    <property type="match status" value="1"/>
</dbReference>
<feature type="compositionally biased region" description="Basic residues" evidence="6">
    <location>
        <begin position="197"/>
        <end position="207"/>
    </location>
</feature>
<dbReference type="Gene3D" id="3.30.1740.10">
    <property type="entry name" value="Zinc finger, PARP-type"/>
    <property type="match status" value="1"/>
</dbReference>
<dbReference type="STRING" id="436010.A0A166P3E5"/>
<accession>A0A166P3E5</accession>
<dbReference type="InterPro" id="IPR036957">
    <property type="entry name" value="Znf_PARP_sf"/>
</dbReference>
<evidence type="ECO:0000256" key="3">
    <source>
        <dbReference type="ARBA" id="ARBA00022771"/>
    </source>
</evidence>
<dbReference type="Proteomes" id="UP000076532">
    <property type="component" value="Unassembled WGS sequence"/>
</dbReference>
<sequence length="230" mass="25648">MSDNEGSKKSGYRLEYASTGRAKCKGPKPCAGTPIAKGAVRLGSLVDMAGHTSFAWRHWGCTTKMIIANMKKSFTEASELDGYEDLRPEDQEKIDKAWVDGHVADEDIPATAIKPAKDGEEDEEEKPKKKRAPPKKKAVKADEDDDEDEEERPKKKRAPPKKKAAKADSDEDDEEPKKKRAPPKKKAPAEKKEKAAPKKRAPKKKKVCLRLSFAQHVYMHLADTRPGGFR</sequence>
<dbReference type="InterPro" id="IPR001510">
    <property type="entry name" value="Znf_PARP"/>
</dbReference>
<feature type="domain" description="PARP-type" evidence="7">
    <location>
        <begin position="12"/>
        <end position="97"/>
    </location>
</feature>
<evidence type="ECO:0000256" key="6">
    <source>
        <dbReference type="SAM" id="MobiDB-lite"/>
    </source>
</evidence>
<evidence type="ECO:0000256" key="4">
    <source>
        <dbReference type="ARBA" id="ARBA00022833"/>
    </source>
</evidence>
<evidence type="ECO:0000313" key="8">
    <source>
        <dbReference type="EMBL" id="KZP25671.1"/>
    </source>
</evidence>
<name>A0A166P3E5_9AGAM</name>
<proteinExistence type="predicted"/>
<feature type="region of interest" description="Disordered" evidence="6">
    <location>
        <begin position="102"/>
        <end position="207"/>
    </location>
</feature>
<dbReference type="SMART" id="SM01336">
    <property type="entry name" value="zf-PARP"/>
    <property type="match status" value="1"/>
</dbReference>
<comment type="subcellular location">
    <subcellularLocation>
        <location evidence="1">Nucleus</location>
    </subcellularLocation>
</comment>
<dbReference type="EMBL" id="KV417519">
    <property type="protein sequence ID" value="KZP25671.1"/>
    <property type="molecule type" value="Genomic_DNA"/>
</dbReference>
<dbReference type="GO" id="GO:0008270">
    <property type="term" value="F:zinc ion binding"/>
    <property type="evidence" value="ECO:0007669"/>
    <property type="project" value="UniProtKB-KW"/>
</dbReference>
<reference evidence="8 9" key="1">
    <citation type="journal article" date="2016" name="Mol. Biol. Evol.">
        <title>Comparative Genomics of Early-Diverging Mushroom-Forming Fungi Provides Insights into the Origins of Lignocellulose Decay Capabilities.</title>
        <authorList>
            <person name="Nagy L.G."/>
            <person name="Riley R."/>
            <person name="Tritt A."/>
            <person name="Adam C."/>
            <person name="Daum C."/>
            <person name="Floudas D."/>
            <person name="Sun H."/>
            <person name="Yadav J.S."/>
            <person name="Pangilinan J."/>
            <person name="Larsson K.H."/>
            <person name="Matsuura K."/>
            <person name="Barry K."/>
            <person name="Labutti K."/>
            <person name="Kuo R."/>
            <person name="Ohm R.A."/>
            <person name="Bhattacharya S.S."/>
            <person name="Shirouzu T."/>
            <person name="Yoshinaga Y."/>
            <person name="Martin F.M."/>
            <person name="Grigoriev I.V."/>
            <person name="Hibbett D.S."/>
        </authorList>
    </citation>
    <scope>NUCLEOTIDE SEQUENCE [LARGE SCALE GENOMIC DNA]</scope>
    <source>
        <strain evidence="8 9">CBS 109695</strain>
    </source>
</reference>
<keyword evidence="5" id="KW-0539">Nucleus</keyword>
<evidence type="ECO:0000259" key="7">
    <source>
        <dbReference type="PROSITE" id="PS50064"/>
    </source>
</evidence>
<feature type="compositionally biased region" description="Basic residues" evidence="6">
    <location>
        <begin position="154"/>
        <end position="164"/>
    </location>
</feature>
<organism evidence="8 9">
    <name type="scientific">Athelia psychrophila</name>
    <dbReference type="NCBI Taxonomy" id="1759441"/>
    <lineage>
        <taxon>Eukaryota</taxon>
        <taxon>Fungi</taxon>
        <taxon>Dikarya</taxon>
        <taxon>Basidiomycota</taxon>
        <taxon>Agaricomycotina</taxon>
        <taxon>Agaricomycetes</taxon>
        <taxon>Agaricomycetidae</taxon>
        <taxon>Atheliales</taxon>
        <taxon>Atheliaceae</taxon>
        <taxon>Athelia</taxon>
    </lineage>
</organism>
<keyword evidence="3" id="KW-0863">Zinc-finger</keyword>
<dbReference type="AlphaFoldDB" id="A0A166P3E5"/>
<dbReference type="OrthoDB" id="429950at2759"/>
<dbReference type="SUPFAM" id="SSF57716">
    <property type="entry name" value="Glucocorticoid receptor-like (DNA-binding domain)"/>
    <property type="match status" value="1"/>
</dbReference>
<protein>
    <submittedName>
        <fullName evidence="8">Zf-PARP-domain-containing protein</fullName>
    </submittedName>
</protein>
<evidence type="ECO:0000256" key="1">
    <source>
        <dbReference type="ARBA" id="ARBA00004123"/>
    </source>
</evidence>
<evidence type="ECO:0000256" key="5">
    <source>
        <dbReference type="ARBA" id="ARBA00023242"/>
    </source>
</evidence>